<dbReference type="InterPro" id="IPR003481">
    <property type="entry name" value="FliD_N"/>
</dbReference>
<evidence type="ECO:0000259" key="6">
    <source>
        <dbReference type="Pfam" id="PF02465"/>
    </source>
</evidence>
<reference evidence="8 9" key="1">
    <citation type="journal article" date="2010" name="Stand. Genomic Sci.">
        <title>Complete genome sequence of Conexibacter woesei type strain (ID131577).</title>
        <authorList>
            <person name="Pukall R."/>
            <person name="Lapidus A."/>
            <person name="Glavina Del Rio T."/>
            <person name="Copeland A."/>
            <person name="Tice H."/>
            <person name="Cheng J.-F."/>
            <person name="Lucas S."/>
            <person name="Chen F."/>
            <person name="Nolan M."/>
            <person name="Bruce D."/>
            <person name="Goodwin L."/>
            <person name="Pitluck S."/>
            <person name="Mavromatis K."/>
            <person name="Ivanova N."/>
            <person name="Ovchinnikova G."/>
            <person name="Pati A."/>
            <person name="Chen A."/>
            <person name="Palaniappan K."/>
            <person name="Land M."/>
            <person name="Hauser L."/>
            <person name="Chang Y.-J."/>
            <person name="Jeffries C.D."/>
            <person name="Chain P."/>
            <person name="Meincke L."/>
            <person name="Sims D."/>
            <person name="Brettin T."/>
            <person name="Detter J.C."/>
            <person name="Rohde M."/>
            <person name="Goeker M."/>
            <person name="Bristow J."/>
            <person name="Eisen J.A."/>
            <person name="Markowitz V."/>
            <person name="Kyrpides N.C."/>
            <person name="Klenk H.-P."/>
            <person name="Hugenholtz P."/>
        </authorList>
    </citation>
    <scope>NUCLEOTIDE SEQUENCE [LARGE SCALE GENOMIC DNA]</scope>
    <source>
        <strain evidence="9">DSM 14684 / CIP 108061 / JCM 11494 / NBRC 100937 / ID131577</strain>
    </source>
</reference>
<dbReference type="GO" id="GO:0009421">
    <property type="term" value="C:bacterial-type flagellum filament cap"/>
    <property type="evidence" value="ECO:0007669"/>
    <property type="project" value="InterPro"/>
</dbReference>
<keyword evidence="8" id="KW-0282">Flagellum</keyword>
<keyword evidence="9" id="KW-1185">Reference proteome</keyword>
<evidence type="ECO:0000313" key="8">
    <source>
        <dbReference type="EMBL" id="ADB48468.1"/>
    </source>
</evidence>
<dbReference type="eggNOG" id="COG1345">
    <property type="taxonomic scope" value="Bacteria"/>
</dbReference>
<dbReference type="GO" id="GO:0071973">
    <property type="term" value="P:bacterial-type flagellum-dependent cell motility"/>
    <property type="evidence" value="ECO:0007669"/>
    <property type="project" value="TreeGrafter"/>
</dbReference>
<name>D3F3Y5_CONWI</name>
<evidence type="ECO:0000313" key="9">
    <source>
        <dbReference type="Proteomes" id="UP000008229"/>
    </source>
</evidence>
<dbReference type="PANTHER" id="PTHR30288">
    <property type="entry name" value="FLAGELLAR CAP/ASSEMBLY PROTEIN FLID"/>
    <property type="match status" value="1"/>
</dbReference>
<dbReference type="InterPro" id="IPR010809">
    <property type="entry name" value="FliD_C"/>
</dbReference>
<comment type="similarity">
    <text evidence="1 5">Belongs to the FliD family.</text>
</comment>
<dbReference type="EMBL" id="CP001854">
    <property type="protein sequence ID" value="ADB48468.1"/>
    <property type="molecule type" value="Genomic_DNA"/>
</dbReference>
<dbReference type="PANTHER" id="PTHR30288:SF0">
    <property type="entry name" value="FLAGELLAR HOOK-ASSOCIATED PROTEIN 2"/>
    <property type="match status" value="1"/>
</dbReference>
<evidence type="ECO:0000256" key="4">
    <source>
        <dbReference type="ARBA" id="ARBA00023143"/>
    </source>
</evidence>
<keyword evidence="5" id="KW-0964">Secreted</keyword>
<dbReference type="GO" id="GO:0005576">
    <property type="term" value="C:extracellular region"/>
    <property type="evidence" value="ECO:0007669"/>
    <property type="project" value="UniProtKB-SubCell"/>
</dbReference>
<comment type="subcellular location">
    <subcellularLocation>
        <location evidence="5">Secreted</location>
    </subcellularLocation>
    <subcellularLocation>
        <location evidence="5">Bacterial flagellum</location>
    </subcellularLocation>
</comment>
<protein>
    <recommendedName>
        <fullName evidence="5">Flagellar hook-associated protein 2</fullName>
        <shortName evidence="5">HAP2</shortName>
    </recommendedName>
    <alternativeName>
        <fullName evidence="5">Flagellar cap protein</fullName>
    </alternativeName>
</protein>
<reference evidence="9" key="2">
    <citation type="submission" date="2010-01" db="EMBL/GenBank/DDBJ databases">
        <title>The complete genome of Conexibacter woesei DSM 14684.</title>
        <authorList>
            <consortium name="US DOE Joint Genome Institute (JGI-PGF)"/>
            <person name="Lucas S."/>
            <person name="Copeland A."/>
            <person name="Lapidus A."/>
            <person name="Glavina del Rio T."/>
            <person name="Dalin E."/>
            <person name="Tice H."/>
            <person name="Bruce D."/>
            <person name="Goodwin L."/>
            <person name="Pitluck S."/>
            <person name="Kyrpides N."/>
            <person name="Mavromatis K."/>
            <person name="Ivanova N."/>
            <person name="Mikhailova N."/>
            <person name="Chertkov O."/>
            <person name="Brettin T."/>
            <person name="Detter J.C."/>
            <person name="Han C."/>
            <person name="Larimer F."/>
            <person name="Land M."/>
            <person name="Hauser L."/>
            <person name="Markowitz V."/>
            <person name="Cheng J.-F."/>
            <person name="Hugenholtz P."/>
            <person name="Woyke T."/>
            <person name="Wu D."/>
            <person name="Pukall R."/>
            <person name="Steenblock K."/>
            <person name="Schneider S."/>
            <person name="Klenk H.-P."/>
            <person name="Eisen J.A."/>
        </authorList>
    </citation>
    <scope>NUCLEOTIDE SEQUENCE [LARGE SCALE GENOMIC DNA]</scope>
    <source>
        <strain evidence="9">DSM 14684 / CIP 108061 / JCM 11494 / NBRC 100937 / ID131577</strain>
    </source>
</reference>
<keyword evidence="8" id="KW-0969">Cilium</keyword>
<evidence type="ECO:0000256" key="3">
    <source>
        <dbReference type="ARBA" id="ARBA00023054"/>
    </source>
</evidence>
<evidence type="ECO:0000256" key="5">
    <source>
        <dbReference type="RuleBase" id="RU362066"/>
    </source>
</evidence>
<feature type="domain" description="Flagellar hook-associated protein 2 C-terminal" evidence="7">
    <location>
        <begin position="202"/>
        <end position="458"/>
    </location>
</feature>
<evidence type="ECO:0000256" key="2">
    <source>
        <dbReference type="ARBA" id="ARBA00011255"/>
    </source>
</evidence>
<dbReference type="STRING" id="469383.Cwoe_0032"/>
<evidence type="ECO:0000259" key="7">
    <source>
        <dbReference type="Pfam" id="PF07195"/>
    </source>
</evidence>
<dbReference type="OrthoDB" id="5241527at2"/>
<organism evidence="8 9">
    <name type="scientific">Conexibacter woesei (strain DSM 14684 / CCUG 47730 / CIP 108061 / JCM 11494 / NBRC 100937 / ID131577)</name>
    <dbReference type="NCBI Taxonomy" id="469383"/>
    <lineage>
        <taxon>Bacteria</taxon>
        <taxon>Bacillati</taxon>
        <taxon>Actinomycetota</taxon>
        <taxon>Thermoleophilia</taxon>
        <taxon>Solirubrobacterales</taxon>
        <taxon>Conexibacteraceae</taxon>
        <taxon>Conexibacter</taxon>
    </lineage>
</organism>
<dbReference type="GO" id="GO:0009424">
    <property type="term" value="C:bacterial-type flagellum hook"/>
    <property type="evidence" value="ECO:0007669"/>
    <property type="project" value="UniProtKB-UniRule"/>
</dbReference>
<dbReference type="HOGENOM" id="CLU_015182_4_2_11"/>
<comment type="subunit">
    <text evidence="2 5">Homopentamer.</text>
</comment>
<dbReference type="Proteomes" id="UP000008229">
    <property type="component" value="Chromosome"/>
</dbReference>
<dbReference type="GO" id="GO:0007155">
    <property type="term" value="P:cell adhesion"/>
    <property type="evidence" value="ECO:0007669"/>
    <property type="project" value="InterPro"/>
</dbReference>
<gene>
    <name evidence="8" type="ordered locus">Cwoe_0032</name>
</gene>
<dbReference type="Pfam" id="PF07195">
    <property type="entry name" value="FliD_C"/>
    <property type="match status" value="1"/>
</dbReference>
<dbReference type="InterPro" id="IPR040026">
    <property type="entry name" value="FliD"/>
</dbReference>
<dbReference type="Pfam" id="PF02465">
    <property type="entry name" value="FliD_N"/>
    <property type="match status" value="1"/>
</dbReference>
<sequence>MAGINFSGIASGLNTGEIIEQMMAIEKRPRILLDNKQVLIETKQGLLRDFQTKLRALQLAATDLRSVSLWTQTQSVESSDATKVSASSTSGAGVGGYQIEVSQLANAAQRTYTFTRPAADGTITVDGHSTAIRAGMTAQEVATAINTDRDAKVYAAATDDGTLVLSSRATGDTGAGFIDVTSDGGAIAAKLDRGGARIERQGRDALYTLDGVSLRSSSNVIRDGLAGVTLTLRGVTTASGPVTISVGAPGANVEAIRRKLEAFVEAYNATIDLIRGKLEERTVPDPRSQQDIKNGVADPRTTAQKKAGTLFGDRQLAGMLSDLRQGIYSPVSGLPTGMDSLSSIGISTGAFSASTSRDTLAGRLTIDTDRLTKALTEDPTGVRNLLQGVNNTDGWARRFEGLLNDRTKSDGMLDNRIDGADDELRMLRRQMEQMDVRLALREKNLNAQFTALEVAISRARTQGDWLSGQLAGLNN</sequence>
<accession>D3F3Y5</accession>
<keyword evidence="4 5" id="KW-0975">Bacterial flagellum</keyword>
<keyword evidence="3" id="KW-0175">Coiled coil</keyword>
<proteinExistence type="inferred from homology"/>
<comment type="function">
    <text evidence="5">Required for morphogenesis and for the elongation of the flagellar filament by facilitating polymerization of the flagellin monomers at the tip of growing filament. Forms a capping structure, which prevents flagellin subunits (transported through the central channel of the flagellum) from leaking out without polymerization at the distal end.</text>
</comment>
<dbReference type="AlphaFoldDB" id="D3F3Y5"/>
<dbReference type="KEGG" id="cwo:Cwoe_0032"/>
<keyword evidence="8" id="KW-0966">Cell projection</keyword>
<evidence type="ECO:0000256" key="1">
    <source>
        <dbReference type="ARBA" id="ARBA00009764"/>
    </source>
</evidence>
<feature type="domain" description="Flagellar hook-associated protein 2 N-terminal" evidence="6">
    <location>
        <begin position="11"/>
        <end position="107"/>
    </location>
</feature>
<dbReference type="RefSeq" id="WP_012931521.1">
    <property type="nucleotide sequence ID" value="NC_013739.1"/>
</dbReference>